<sequence length="205" mass="22866">MTTNKKQPSNNDNNRQNNRQNSSSKRSDGINSNRTDRYRKDFKFHCRPYSNTADGQLISYLQQGDNVHSSKEMVLQALRMCWLPLAYKAQANTGVGISEQETRRVGLICCHALEQHLAYLRIELGLPHKSSDVLPVPLSTMTNPQTLAAMFGLDVGNSSDDDTTNKNEDSTNSNSGSESQRTDSDSFIPGKGSFHDDDDDMFADI</sequence>
<organism evidence="2 3">
    <name type="scientific">Sphaerospermopsis reniformis</name>
    <dbReference type="NCBI Taxonomy" id="531300"/>
    <lineage>
        <taxon>Bacteria</taxon>
        <taxon>Bacillati</taxon>
        <taxon>Cyanobacteriota</taxon>
        <taxon>Cyanophyceae</taxon>
        <taxon>Nostocales</taxon>
        <taxon>Aphanizomenonaceae</taxon>
        <taxon>Sphaerospermopsis</taxon>
    </lineage>
</organism>
<evidence type="ECO:0000313" key="2">
    <source>
        <dbReference type="EMBL" id="GCL38198.1"/>
    </source>
</evidence>
<evidence type="ECO:0000313" key="3">
    <source>
        <dbReference type="Proteomes" id="UP000300142"/>
    </source>
</evidence>
<name>A0A480A3W2_9CYAN</name>
<reference evidence="3" key="1">
    <citation type="submission" date="2019-02" db="EMBL/GenBank/DDBJ databases">
        <title>Draft genome sequence of Sphaerospermopsis reniformis NIES-1949.</title>
        <authorList>
            <person name="Yamaguchi H."/>
            <person name="Suzuki S."/>
            <person name="Kawachi M."/>
        </authorList>
    </citation>
    <scope>NUCLEOTIDE SEQUENCE [LARGE SCALE GENOMIC DNA]</scope>
    <source>
        <strain evidence="3">NIES-1949</strain>
    </source>
</reference>
<dbReference type="AlphaFoldDB" id="A0A480A3W2"/>
<gene>
    <name evidence="2" type="ORF">SR1949_33120</name>
</gene>
<proteinExistence type="predicted"/>
<feature type="region of interest" description="Disordered" evidence="1">
    <location>
        <begin position="153"/>
        <end position="205"/>
    </location>
</feature>
<dbReference type="Proteomes" id="UP000300142">
    <property type="component" value="Unassembled WGS sequence"/>
</dbReference>
<evidence type="ECO:0000256" key="1">
    <source>
        <dbReference type="SAM" id="MobiDB-lite"/>
    </source>
</evidence>
<keyword evidence="3" id="KW-1185">Reference proteome</keyword>
<comment type="caution">
    <text evidence="2">The sequence shown here is derived from an EMBL/GenBank/DDBJ whole genome shotgun (WGS) entry which is preliminary data.</text>
</comment>
<dbReference type="EMBL" id="BJCE01000122">
    <property type="protein sequence ID" value="GCL38198.1"/>
    <property type="molecule type" value="Genomic_DNA"/>
</dbReference>
<feature type="compositionally biased region" description="Low complexity" evidence="1">
    <location>
        <begin position="9"/>
        <end position="24"/>
    </location>
</feature>
<accession>A0A480A3W2</accession>
<feature type="region of interest" description="Disordered" evidence="1">
    <location>
        <begin position="1"/>
        <end position="34"/>
    </location>
</feature>
<dbReference type="RefSeq" id="WP_137668155.1">
    <property type="nucleotide sequence ID" value="NZ_BJCE01000122.1"/>
</dbReference>
<feature type="compositionally biased region" description="Polar residues" evidence="1">
    <location>
        <begin position="170"/>
        <end position="179"/>
    </location>
</feature>
<feature type="compositionally biased region" description="Acidic residues" evidence="1">
    <location>
        <begin position="196"/>
        <end position="205"/>
    </location>
</feature>
<protein>
    <submittedName>
        <fullName evidence="2">Uncharacterized protein</fullName>
    </submittedName>
</protein>